<organism evidence="1 2">
    <name type="scientific">Nelumbo nucifera</name>
    <name type="common">Sacred lotus</name>
    <dbReference type="NCBI Taxonomy" id="4432"/>
    <lineage>
        <taxon>Eukaryota</taxon>
        <taxon>Viridiplantae</taxon>
        <taxon>Streptophyta</taxon>
        <taxon>Embryophyta</taxon>
        <taxon>Tracheophyta</taxon>
        <taxon>Spermatophyta</taxon>
        <taxon>Magnoliopsida</taxon>
        <taxon>Proteales</taxon>
        <taxon>Nelumbonaceae</taxon>
        <taxon>Nelumbo</taxon>
    </lineage>
</organism>
<gene>
    <name evidence="1" type="ORF">HUJ06_014144</name>
</gene>
<protein>
    <submittedName>
        <fullName evidence="1">Uncharacterized protein</fullName>
    </submittedName>
</protein>
<dbReference type="EMBL" id="DUZY01000005">
    <property type="protein sequence ID" value="DAD39821.1"/>
    <property type="molecule type" value="Genomic_DNA"/>
</dbReference>
<accession>A0A822Z819</accession>
<keyword evidence="2" id="KW-1185">Reference proteome</keyword>
<dbReference type="AlphaFoldDB" id="A0A822Z819"/>
<comment type="caution">
    <text evidence="1">The sequence shown here is derived from an EMBL/GenBank/DDBJ whole genome shotgun (WGS) entry which is preliminary data.</text>
</comment>
<reference evidence="1 2" key="1">
    <citation type="journal article" date="2020" name="Mol. Biol. Evol.">
        <title>Distinct Expression and Methylation Patterns for Genes with Different Fates following a Single Whole-Genome Duplication in Flowering Plants.</title>
        <authorList>
            <person name="Shi T."/>
            <person name="Rahmani R.S."/>
            <person name="Gugger P.F."/>
            <person name="Wang M."/>
            <person name="Li H."/>
            <person name="Zhang Y."/>
            <person name="Li Z."/>
            <person name="Wang Q."/>
            <person name="Van de Peer Y."/>
            <person name="Marchal K."/>
            <person name="Chen J."/>
        </authorList>
    </citation>
    <scope>NUCLEOTIDE SEQUENCE [LARGE SCALE GENOMIC DNA]</scope>
    <source>
        <tissue evidence="1">Leaf</tissue>
    </source>
</reference>
<evidence type="ECO:0000313" key="2">
    <source>
        <dbReference type="Proteomes" id="UP000607653"/>
    </source>
</evidence>
<name>A0A822Z819_NELNU</name>
<sequence>MQLTFVDFVLDPTLLGGVTLALESYSHNHEGPTFGKIEKKNKKHICLFLSTLGHRECACVKSTVVSGSSLVLDSLRQSTSINSSCFHHRGPDHHLTNTVSIHTLV</sequence>
<dbReference type="Proteomes" id="UP000607653">
    <property type="component" value="Unassembled WGS sequence"/>
</dbReference>
<evidence type="ECO:0000313" key="1">
    <source>
        <dbReference type="EMBL" id="DAD39821.1"/>
    </source>
</evidence>
<proteinExistence type="predicted"/>